<name>A0A9P8P6J6_9ASCO</name>
<keyword evidence="3" id="KW-1185">Reference proteome</keyword>
<organism evidence="2 3">
    <name type="scientific">Ogataea philodendri</name>
    <dbReference type="NCBI Taxonomy" id="1378263"/>
    <lineage>
        <taxon>Eukaryota</taxon>
        <taxon>Fungi</taxon>
        <taxon>Dikarya</taxon>
        <taxon>Ascomycota</taxon>
        <taxon>Saccharomycotina</taxon>
        <taxon>Pichiomycetes</taxon>
        <taxon>Pichiales</taxon>
        <taxon>Pichiaceae</taxon>
        <taxon>Ogataea</taxon>
    </lineage>
</organism>
<sequence length="121" mass="13433">MLVDTSGQRNLLVYFRACWRGERQSGHVCLDGHHSCSRGGRANIHHQHVVNLELSHTGLFLAVGLDSQQSSQKEVVDLDVCENRRQVALRTNNLSNQTVGSTQSRVDVGSHTNQSSWNGKL</sequence>
<proteinExistence type="predicted"/>
<dbReference type="EMBL" id="JAEUBE010000295">
    <property type="protein sequence ID" value="KAH3666217.1"/>
    <property type="molecule type" value="Genomic_DNA"/>
</dbReference>
<evidence type="ECO:0000256" key="1">
    <source>
        <dbReference type="SAM" id="MobiDB-lite"/>
    </source>
</evidence>
<feature type="region of interest" description="Disordered" evidence="1">
    <location>
        <begin position="92"/>
        <end position="121"/>
    </location>
</feature>
<dbReference type="GeneID" id="70236371"/>
<protein>
    <submittedName>
        <fullName evidence="2">Uncharacterized protein</fullName>
    </submittedName>
</protein>
<dbReference type="AlphaFoldDB" id="A0A9P8P6J6"/>
<dbReference type="RefSeq" id="XP_046061421.1">
    <property type="nucleotide sequence ID" value="XM_046205481.1"/>
</dbReference>
<evidence type="ECO:0000313" key="3">
    <source>
        <dbReference type="Proteomes" id="UP000769157"/>
    </source>
</evidence>
<dbReference type="Proteomes" id="UP000769157">
    <property type="component" value="Unassembled WGS sequence"/>
</dbReference>
<reference evidence="2" key="2">
    <citation type="submission" date="2021-01" db="EMBL/GenBank/DDBJ databases">
        <authorList>
            <person name="Schikora-Tamarit M.A."/>
        </authorList>
    </citation>
    <scope>NUCLEOTIDE SEQUENCE</scope>
    <source>
        <strain evidence="2">CBS6075</strain>
    </source>
</reference>
<gene>
    <name evidence="2" type="ORF">OGAPHI_004406</name>
</gene>
<accession>A0A9P8P6J6</accession>
<comment type="caution">
    <text evidence="2">The sequence shown here is derived from an EMBL/GenBank/DDBJ whole genome shotgun (WGS) entry which is preliminary data.</text>
</comment>
<evidence type="ECO:0000313" key="2">
    <source>
        <dbReference type="EMBL" id="KAH3666217.1"/>
    </source>
</evidence>
<reference evidence="2" key="1">
    <citation type="journal article" date="2021" name="Open Biol.">
        <title>Shared evolutionary footprints suggest mitochondrial oxidative damage underlies multiple complex I losses in fungi.</title>
        <authorList>
            <person name="Schikora-Tamarit M.A."/>
            <person name="Marcet-Houben M."/>
            <person name="Nosek J."/>
            <person name="Gabaldon T."/>
        </authorList>
    </citation>
    <scope>NUCLEOTIDE SEQUENCE</scope>
    <source>
        <strain evidence="2">CBS6075</strain>
    </source>
</reference>